<dbReference type="KEGG" id="mlz:F6J85_11160"/>
<evidence type="ECO:0000313" key="1">
    <source>
        <dbReference type="EMBL" id="QEW04890.1"/>
    </source>
</evidence>
<dbReference type="EMBL" id="CP044232">
    <property type="protein sequence ID" value="QEW04890.1"/>
    <property type="molecule type" value="Genomic_DNA"/>
</dbReference>
<keyword evidence="2" id="KW-1185">Reference proteome</keyword>
<reference evidence="2" key="1">
    <citation type="submission" date="2019-09" db="EMBL/GenBank/DDBJ databases">
        <title>Mumia zhuanghuii sp. nov. isolated from the intestinal contents of plateau pika (Ochotona curzoniae) in the Qinghai-Tibet plateau of China.</title>
        <authorList>
            <person name="Tian Z."/>
        </authorList>
    </citation>
    <scope>NUCLEOTIDE SEQUENCE [LARGE SCALE GENOMIC DNA]</scope>
    <source>
        <strain evidence="2">L-031</strain>
    </source>
</reference>
<dbReference type="Proteomes" id="UP000325516">
    <property type="component" value="Chromosome"/>
</dbReference>
<gene>
    <name evidence="1" type="ORF">F6J85_11160</name>
</gene>
<sequence>MDETEVVAHIAEDVRDEIRHGHVEDDVTHVLEDRLDKAGVHLRPEAIDDLAEDIETDASI</sequence>
<name>A0A5J6L8W4_9MICO</name>
<proteinExistence type="predicted"/>
<accession>A0A5J6L8W4</accession>
<dbReference type="AlphaFoldDB" id="A0A5J6L8W4"/>
<evidence type="ECO:0000313" key="2">
    <source>
        <dbReference type="Proteomes" id="UP000325516"/>
    </source>
</evidence>
<organism evidence="1 2">
    <name type="scientific">Microbacterium lushaniae</name>
    <dbReference type="NCBI Taxonomy" id="2614639"/>
    <lineage>
        <taxon>Bacteria</taxon>
        <taxon>Bacillati</taxon>
        <taxon>Actinomycetota</taxon>
        <taxon>Actinomycetes</taxon>
        <taxon>Micrococcales</taxon>
        <taxon>Microbacteriaceae</taxon>
        <taxon>Microbacterium</taxon>
    </lineage>
</organism>
<protein>
    <submittedName>
        <fullName evidence="1">Uncharacterized protein</fullName>
    </submittedName>
</protein>